<dbReference type="InterPro" id="IPR003593">
    <property type="entry name" value="AAA+_ATPase"/>
</dbReference>
<dbReference type="AlphaFoldDB" id="A0A4R4DA39"/>
<dbReference type="EMBL" id="SKBM01000022">
    <property type="protein sequence ID" value="TCZ56613.1"/>
    <property type="molecule type" value="Genomic_DNA"/>
</dbReference>
<feature type="region of interest" description="Disordered" evidence="4">
    <location>
        <begin position="1"/>
        <end position="23"/>
    </location>
</feature>
<dbReference type="SUPFAM" id="SSF52540">
    <property type="entry name" value="P-loop containing nucleoside triphosphate hydrolases"/>
    <property type="match status" value="1"/>
</dbReference>
<keyword evidence="1" id="KW-0813">Transport</keyword>
<evidence type="ECO:0000313" key="6">
    <source>
        <dbReference type="EMBL" id="TCZ56613.1"/>
    </source>
</evidence>
<dbReference type="GO" id="GO:1903805">
    <property type="term" value="P:L-valine import across plasma membrane"/>
    <property type="evidence" value="ECO:0007669"/>
    <property type="project" value="TreeGrafter"/>
</dbReference>
<evidence type="ECO:0000256" key="1">
    <source>
        <dbReference type="ARBA" id="ARBA00022448"/>
    </source>
</evidence>
<dbReference type="GO" id="GO:0015192">
    <property type="term" value="F:L-phenylalanine transmembrane transporter activity"/>
    <property type="evidence" value="ECO:0007669"/>
    <property type="project" value="TreeGrafter"/>
</dbReference>
<evidence type="ECO:0000259" key="5">
    <source>
        <dbReference type="PROSITE" id="PS50893"/>
    </source>
</evidence>
<comment type="caution">
    <text evidence="6">The sequence shown here is derived from an EMBL/GenBank/DDBJ whole genome shotgun (WGS) entry which is preliminary data.</text>
</comment>
<dbReference type="GO" id="GO:0015188">
    <property type="term" value="F:L-isoleucine transmembrane transporter activity"/>
    <property type="evidence" value="ECO:0007669"/>
    <property type="project" value="TreeGrafter"/>
</dbReference>
<keyword evidence="3 6" id="KW-0067">ATP-binding</keyword>
<proteinExistence type="predicted"/>
<dbReference type="InterPro" id="IPR003439">
    <property type="entry name" value="ABC_transporter-like_ATP-bd"/>
</dbReference>
<evidence type="ECO:0000256" key="2">
    <source>
        <dbReference type="ARBA" id="ARBA00022741"/>
    </source>
</evidence>
<dbReference type="RefSeq" id="WP_132293465.1">
    <property type="nucleotide sequence ID" value="NZ_SKBM01000022.1"/>
</dbReference>
<dbReference type="PANTHER" id="PTHR45772">
    <property type="entry name" value="CONSERVED COMPONENT OF ABC TRANSPORTER FOR NATURAL AMINO ACIDS-RELATED"/>
    <property type="match status" value="1"/>
</dbReference>
<organism evidence="6 7">
    <name type="scientific">Roseicella aquatilis</name>
    <dbReference type="NCBI Taxonomy" id="2527868"/>
    <lineage>
        <taxon>Bacteria</taxon>
        <taxon>Pseudomonadati</taxon>
        <taxon>Pseudomonadota</taxon>
        <taxon>Alphaproteobacteria</taxon>
        <taxon>Acetobacterales</taxon>
        <taxon>Roseomonadaceae</taxon>
        <taxon>Roseicella</taxon>
    </lineage>
</organism>
<evidence type="ECO:0000256" key="3">
    <source>
        <dbReference type="ARBA" id="ARBA00022840"/>
    </source>
</evidence>
<sequence length="277" mass="29470">MSASDRLGAQAEPSIEGVTRPRQQDAPLLSARGLKLAFGGVKAADGIDLDVMPGEFLAIIGPNGAGKTTFINMTTGYLRPQAGSIEYDGQPILGLSPRVLVGKGIGRSFQLPQLFTEHTVLENAALAIAARAGLWSPLVPLLRPQWRAEAMALLDRFGLAPLAEVRADALNEGARKLADIAMAVALQPRLILMDEPTSGVAAAEKMSVVETLVRVLRDAKVTAVFVEHDMEVVERFADRVAVWSQGRIAALGPPETVLKDPAVLRDVIGIEPAHSHA</sequence>
<dbReference type="Pfam" id="PF00005">
    <property type="entry name" value="ABC_tran"/>
    <property type="match status" value="1"/>
</dbReference>
<dbReference type="OrthoDB" id="9779872at2"/>
<dbReference type="PROSITE" id="PS50893">
    <property type="entry name" value="ABC_TRANSPORTER_2"/>
    <property type="match status" value="1"/>
</dbReference>
<dbReference type="GO" id="GO:0005524">
    <property type="term" value="F:ATP binding"/>
    <property type="evidence" value="ECO:0007669"/>
    <property type="project" value="UniProtKB-KW"/>
</dbReference>
<evidence type="ECO:0000256" key="4">
    <source>
        <dbReference type="SAM" id="MobiDB-lite"/>
    </source>
</evidence>
<dbReference type="Proteomes" id="UP000295023">
    <property type="component" value="Unassembled WGS sequence"/>
</dbReference>
<dbReference type="GO" id="GO:1903806">
    <property type="term" value="P:L-isoleucine import across plasma membrane"/>
    <property type="evidence" value="ECO:0007669"/>
    <property type="project" value="TreeGrafter"/>
</dbReference>
<dbReference type="PANTHER" id="PTHR45772:SF7">
    <property type="entry name" value="AMINO ACID ABC TRANSPORTER ATP-BINDING PROTEIN"/>
    <property type="match status" value="1"/>
</dbReference>
<dbReference type="InterPro" id="IPR027417">
    <property type="entry name" value="P-loop_NTPase"/>
</dbReference>
<name>A0A4R4DA39_9PROT</name>
<keyword evidence="2" id="KW-0547">Nucleotide-binding</keyword>
<dbReference type="SMART" id="SM00382">
    <property type="entry name" value="AAA"/>
    <property type="match status" value="1"/>
</dbReference>
<keyword evidence="7" id="KW-1185">Reference proteome</keyword>
<dbReference type="InterPro" id="IPR051120">
    <property type="entry name" value="ABC_AA/LPS_Transport"/>
</dbReference>
<reference evidence="6 7" key="1">
    <citation type="submission" date="2019-03" db="EMBL/GenBank/DDBJ databases">
        <title>Paracraurococcus aquatilis NE82 genome sequence.</title>
        <authorList>
            <person name="Zhao Y."/>
            <person name="Du Z."/>
        </authorList>
    </citation>
    <scope>NUCLEOTIDE SEQUENCE [LARGE SCALE GENOMIC DNA]</scope>
    <source>
        <strain evidence="6 7">NE82</strain>
    </source>
</reference>
<feature type="domain" description="ABC transporter" evidence="5">
    <location>
        <begin position="29"/>
        <end position="270"/>
    </location>
</feature>
<dbReference type="GO" id="GO:0015808">
    <property type="term" value="P:L-alanine transport"/>
    <property type="evidence" value="ECO:0007669"/>
    <property type="project" value="TreeGrafter"/>
</dbReference>
<evidence type="ECO:0000313" key="7">
    <source>
        <dbReference type="Proteomes" id="UP000295023"/>
    </source>
</evidence>
<dbReference type="Gene3D" id="3.40.50.300">
    <property type="entry name" value="P-loop containing nucleotide triphosphate hydrolases"/>
    <property type="match status" value="1"/>
</dbReference>
<protein>
    <submittedName>
        <fullName evidence="6">ABC transporter ATP-binding protein</fullName>
    </submittedName>
</protein>
<dbReference type="GO" id="GO:0005886">
    <property type="term" value="C:plasma membrane"/>
    <property type="evidence" value="ECO:0007669"/>
    <property type="project" value="TreeGrafter"/>
</dbReference>
<dbReference type="GO" id="GO:0005304">
    <property type="term" value="F:L-valine transmembrane transporter activity"/>
    <property type="evidence" value="ECO:0007669"/>
    <property type="project" value="TreeGrafter"/>
</dbReference>
<dbReference type="GO" id="GO:0042941">
    <property type="term" value="P:D-alanine transmembrane transport"/>
    <property type="evidence" value="ECO:0007669"/>
    <property type="project" value="TreeGrafter"/>
</dbReference>
<gene>
    <name evidence="6" type="ORF">EXY23_19680</name>
</gene>
<dbReference type="GO" id="GO:0016887">
    <property type="term" value="F:ATP hydrolysis activity"/>
    <property type="evidence" value="ECO:0007669"/>
    <property type="project" value="InterPro"/>
</dbReference>
<accession>A0A4R4DA39</accession>
<dbReference type="CDD" id="cd03219">
    <property type="entry name" value="ABC_Mj1267_LivG_branched"/>
    <property type="match status" value="1"/>
</dbReference>